<keyword evidence="3" id="KW-0444">Lipid biosynthesis</keyword>
<protein>
    <recommendedName>
        <fullName evidence="2">diphosphomevalonate decarboxylase</fullName>
        <ecNumber evidence="2">4.1.1.33</ecNumber>
    </recommendedName>
</protein>
<sequence>MTAATARAYPNIALVKYWGKQDAALNLPATGSLSLTLDVFPTTTTVELVDGPEDAFSLNGAVATGTPAARVFAFLDLVRERAGSTARARVESVNAGPTGAGLASSASGFAALAAAASAAYGLPLDTASLSRLARRGSGSAARSILPGVSVWHAGDDASSYAEPVEAPELAMVVATVDGGPKAVSSREAMNRTAATSPYYDGWVTSTRETLDEMLAAARRGDYTRMGELTELSALRMHASIQACDPPVRYLVPASVALFDRVAALRAEGVEAYATADAGPNVVALCRPADREAVAAALRDSGLAGEVTVAGSGPGVEVSQAEPAGAAS</sequence>
<comment type="caution">
    <text evidence="10">The sequence shown here is derived from an EMBL/GenBank/DDBJ whole genome shotgun (WGS) entry which is preliminary data.</text>
</comment>
<accession>A0A2A9EXU7</accession>
<dbReference type="Proteomes" id="UP000224130">
    <property type="component" value="Unassembled WGS sequence"/>
</dbReference>
<dbReference type="AlphaFoldDB" id="A0A2A9EXU7"/>
<dbReference type="GO" id="GO:0005829">
    <property type="term" value="C:cytosol"/>
    <property type="evidence" value="ECO:0007669"/>
    <property type="project" value="InterPro"/>
</dbReference>
<dbReference type="PANTHER" id="PTHR10977">
    <property type="entry name" value="DIPHOSPHOMEVALONATE DECARBOXYLASE"/>
    <property type="match status" value="1"/>
</dbReference>
<reference evidence="10 11" key="1">
    <citation type="submission" date="2017-10" db="EMBL/GenBank/DDBJ databases">
        <title>Sequencing the genomes of 1000 actinobacteria strains.</title>
        <authorList>
            <person name="Klenk H.-P."/>
        </authorList>
    </citation>
    <scope>NUCLEOTIDE SEQUENCE [LARGE SCALE GENOMIC DNA]</scope>
    <source>
        <strain evidence="10 11">DSM 21863</strain>
    </source>
</reference>
<evidence type="ECO:0000256" key="4">
    <source>
        <dbReference type="ARBA" id="ARBA00022741"/>
    </source>
</evidence>
<evidence type="ECO:0000256" key="1">
    <source>
        <dbReference type="ARBA" id="ARBA00008831"/>
    </source>
</evidence>
<dbReference type="FunFam" id="3.30.230.10:FF:000072">
    <property type="entry name" value="Diphosphomevalonate decarboxylase"/>
    <property type="match status" value="1"/>
</dbReference>
<dbReference type="SUPFAM" id="SSF54211">
    <property type="entry name" value="Ribosomal protein S5 domain 2-like"/>
    <property type="match status" value="1"/>
</dbReference>
<name>A0A2A9EXU7_9MICO</name>
<organism evidence="10 11">
    <name type="scientific">Isoptericola jiangsuensis</name>
    <dbReference type="NCBI Taxonomy" id="548579"/>
    <lineage>
        <taxon>Bacteria</taxon>
        <taxon>Bacillati</taxon>
        <taxon>Actinomycetota</taxon>
        <taxon>Actinomycetes</taxon>
        <taxon>Micrococcales</taxon>
        <taxon>Promicromonosporaceae</taxon>
        <taxon>Isoptericola</taxon>
    </lineage>
</organism>
<dbReference type="InterPro" id="IPR005935">
    <property type="entry name" value="Mev_decarb"/>
</dbReference>
<keyword evidence="4" id="KW-0547">Nucleotide-binding</keyword>
<dbReference type="InterPro" id="IPR020568">
    <property type="entry name" value="Ribosomal_Su5_D2-typ_SF"/>
</dbReference>
<feature type="domain" description="Diphosphomevalonate decarboxylase-like N-terminal" evidence="9">
    <location>
        <begin position="8"/>
        <end position="160"/>
    </location>
</feature>
<evidence type="ECO:0000313" key="10">
    <source>
        <dbReference type="EMBL" id="PFG43331.1"/>
    </source>
</evidence>
<dbReference type="Pfam" id="PF22700">
    <property type="entry name" value="MVD-like_N"/>
    <property type="match status" value="1"/>
</dbReference>
<dbReference type="InterPro" id="IPR014721">
    <property type="entry name" value="Ribsml_uS5_D2-typ_fold_subgr"/>
</dbReference>
<dbReference type="GO" id="GO:0005524">
    <property type="term" value="F:ATP binding"/>
    <property type="evidence" value="ECO:0007669"/>
    <property type="project" value="UniProtKB-KW"/>
</dbReference>
<gene>
    <name evidence="10" type="ORF">ATJ88_2016</name>
</gene>
<dbReference type="GO" id="GO:0004163">
    <property type="term" value="F:diphosphomevalonate decarboxylase activity"/>
    <property type="evidence" value="ECO:0007669"/>
    <property type="project" value="UniProtKB-EC"/>
</dbReference>
<evidence type="ECO:0000256" key="2">
    <source>
        <dbReference type="ARBA" id="ARBA00012296"/>
    </source>
</evidence>
<dbReference type="SUPFAM" id="SSF55060">
    <property type="entry name" value="GHMP Kinase, C-terminal domain"/>
    <property type="match status" value="1"/>
</dbReference>
<dbReference type="InterPro" id="IPR053859">
    <property type="entry name" value="MVD-like_N"/>
</dbReference>
<dbReference type="EC" id="4.1.1.33" evidence="2"/>
<dbReference type="RefSeq" id="WP_098463706.1">
    <property type="nucleotide sequence ID" value="NZ_PDJJ01000001.1"/>
</dbReference>
<dbReference type="PANTHER" id="PTHR10977:SF3">
    <property type="entry name" value="DIPHOSPHOMEVALONATE DECARBOXYLASE"/>
    <property type="match status" value="1"/>
</dbReference>
<keyword evidence="7" id="KW-0456">Lyase</keyword>
<dbReference type="InterPro" id="IPR041431">
    <property type="entry name" value="Mvd1_C"/>
</dbReference>
<feature type="domain" description="Mvd1 C-terminal" evidence="8">
    <location>
        <begin position="172"/>
        <end position="298"/>
    </location>
</feature>
<evidence type="ECO:0000256" key="3">
    <source>
        <dbReference type="ARBA" id="ARBA00022516"/>
    </source>
</evidence>
<evidence type="ECO:0000259" key="8">
    <source>
        <dbReference type="Pfam" id="PF18376"/>
    </source>
</evidence>
<dbReference type="Gene3D" id="3.30.230.10">
    <property type="match status" value="1"/>
</dbReference>
<keyword evidence="11" id="KW-1185">Reference proteome</keyword>
<dbReference type="InterPro" id="IPR029765">
    <property type="entry name" value="Mev_diP_decarb"/>
</dbReference>
<evidence type="ECO:0000259" key="9">
    <source>
        <dbReference type="Pfam" id="PF22700"/>
    </source>
</evidence>
<comment type="similarity">
    <text evidence="1">Belongs to the diphosphomevalonate decarboxylase family.</text>
</comment>
<evidence type="ECO:0000256" key="6">
    <source>
        <dbReference type="ARBA" id="ARBA00023098"/>
    </source>
</evidence>
<evidence type="ECO:0000256" key="7">
    <source>
        <dbReference type="ARBA" id="ARBA00023239"/>
    </source>
</evidence>
<dbReference type="OrthoDB" id="5498344at2"/>
<evidence type="ECO:0000256" key="5">
    <source>
        <dbReference type="ARBA" id="ARBA00022840"/>
    </source>
</evidence>
<evidence type="ECO:0000313" key="11">
    <source>
        <dbReference type="Proteomes" id="UP000224130"/>
    </source>
</evidence>
<dbReference type="InterPro" id="IPR036554">
    <property type="entry name" value="GHMP_kinase_C_sf"/>
</dbReference>
<dbReference type="EMBL" id="PDJJ01000001">
    <property type="protein sequence ID" value="PFG43331.1"/>
    <property type="molecule type" value="Genomic_DNA"/>
</dbReference>
<keyword evidence="5" id="KW-0067">ATP-binding</keyword>
<dbReference type="GO" id="GO:0019287">
    <property type="term" value="P:isopentenyl diphosphate biosynthetic process, mevalonate pathway"/>
    <property type="evidence" value="ECO:0007669"/>
    <property type="project" value="InterPro"/>
</dbReference>
<proteinExistence type="inferred from homology"/>
<keyword evidence="6" id="KW-0443">Lipid metabolism</keyword>
<dbReference type="Gene3D" id="3.30.70.890">
    <property type="entry name" value="GHMP kinase, C-terminal domain"/>
    <property type="match status" value="1"/>
</dbReference>
<dbReference type="PIRSF" id="PIRSF015950">
    <property type="entry name" value="Mev_P_decrbx"/>
    <property type="match status" value="1"/>
</dbReference>
<dbReference type="Pfam" id="PF18376">
    <property type="entry name" value="MDD_C"/>
    <property type="match status" value="1"/>
</dbReference>
<dbReference type="NCBIfam" id="TIGR01240">
    <property type="entry name" value="mevDPdecarb"/>
    <property type="match status" value="1"/>
</dbReference>